<feature type="compositionally biased region" description="Low complexity" evidence="1">
    <location>
        <begin position="55"/>
        <end position="64"/>
    </location>
</feature>
<evidence type="ECO:0000313" key="3">
    <source>
        <dbReference type="Proteomes" id="UP000799640"/>
    </source>
</evidence>
<feature type="compositionally biased region" description="Pro residues" evidence="1">
    <location>
        <begin position="40"/>
        <end position="54"/>
    </location>
</feature>
<evidence type="ECO:0000256" key="1">
    <source>
        <dbReference type="SAM" id="MobiDB-lite"/>
    </source>
</evidence>
<evidence type="ECO:0000313" key="2">
    <source>
        <dbReference type="EMBL" id="KAF2401080.1"/>
    </source>
</evidence>
<dbReference type="EMBL" id="ML996693">
    <property type="protein sequence ID" value="KAF2401080.1"/>
    <property type="molecule type" value="Genomic_DNA"/>
</dbReference>
<sequence length="83" mass="8987">MASNDQSKVLHTNLANALATFGPHSMQYQQIYRLVHEALNPPPPKSTTPPPAAPVPEIAISSPSQTETSQAPTFSLPIRLKKE</sequence>
<feature type="region of interest" description="Disordered" evidence="1">
    <location>
        <begin position="39"/>
        <end position="83"/>
    </location>
</feature>
<proteinExistence type="predicted"/>
<keyword evidence="3" id="KW-1185">Reference proteome</keyword>
<gene>
    <name evidence="2" type="ORF">EJ06DRAFT_555711</name>
</gene>
<dbReference type="Proteomes" id="UP000799640">
    <property type="component" value="Unassembled WGS sequence"/>
</dbReference>
<name>A0A6G1HYH8_9PEZI</name>
<organism evidence="2 3">
    <name type="scientific">Trichodelitschia bisporula</name>
    <dbReference type="NCBI Taxonomy" id="703511"/>
    <lineage>
        <taxon>Eukaryota</taxon>
        <taxon>Fungi</taxon>
        <taxon>Dikarya</taxon>
        <taxon>Ascomycota</taxon>
        <taxon>Pezizomycotina</taxon>
        <taxon>Dothideomycetes</taxon>
        <taxon>Dothideomycetes incertae sedis</taxon>
        <taxon>Phaeotrichales</taxon>
        <taxon>Phaeotrichaceae</taxon>
        <taxon>Trichodelitschia</taxon>
    </lineage>
</organism>
<reference evidence="2" key="1">
    <citation type="journal article" date="2020" name="Stud. Mycol.">
        <title>101 Dothideomycetes genomes: a test case for predicting lifestyles and emergence of pathogens.</title>
        <authorList>
            <person name="Haridas S."/>
            <person name="Albert R."/>
            <person name="Binder M."/>
            <person name="Bloem J."/>
            <person name="Labutti K."/>
            <person name="Salamov A."/>
            <person name="Andreopoulos B."/>
            <person name="Baker S."/>
            <person name="Barry K."/>
            <person name="Bills G."/>
            <person name="Bluhm B."/>
            <person name="Cannon C."/>
            <person name="Castanera R."/>
            <person name="Culley D."/>
            <person name="Daum C."/>
            <person name="Ezra D."/>
            <person name="Gonzalez J."/>
            <person name="Henrissat B."/>
            <person name="Kuo A."/>
            <person name="Liang C."/>
            <person name="Lipzen A."/>
            <person name="Lutzoni F."/>
            <person name="Magnuson J."/>
            <person name="Mondo S."/>
            <person name="Nolan M."/>
            <person name="Ohm R."/>
            <person name="Pangilinan J."/>
            <person name="Park H.-J."/>
            <person name="Ramirez L."/>
            <person name="Alfaro M."/>
            <person name="Sun H."/>
            <person name="Tritt A."/>
            <person name="Yoshinaga Y."/>
            <person name="Zwiers L.-H."/>
            <person name="Turgeon B."/>
            <person name="Goodwin S."/>
            <person name="Spatafora J."/>
            <person name="Crous P."/>
            <person name="Grigoriev I."/>
        </authorList>
    </citation>
    <scope>NUCLEOTIDE SEQUENCE</scope>
    <source>
        <strain evidence="2">CBS 262.69</strain>
    </source>
</reference>
<dbReference type="AlphaFoldDB" id="A0A6G1HYH8"/>
<protein>
    <submittedName>
        <fullName evidence="2">Uncharacterized protein</fullName>
    </submittedName>
</protein>
<accession>A0A6G1HYH8</accession>